<evidence type="ECO:0000256" key="12">
    <source>
        <dbReference type="ARBA" id="ARBA00031636"/>
    </source>
</evidence>
<feature type="transmembrane region" description="Helical" evidence="13">
    <location>
        <begin position="157"/>
        <end position="181"/>
    </location>
</feature>
<feature type="transmembrane region" description="Helical" evidence="13">
    <location>
        <begin position="380"/>
        <end position="403"/>
    </location>
</feature>
<evidence type="ECO:0000256" key="7">
    <source>
        <dbReference type="ARBA" id="ARBA00022475"/>
    </source>
</evidence>
<dbReference type="GO" id="GO:0042910">
    <property type="term" value="F:xenobiotic transmembrane transporter activity"/>
    <property type="evidence" value="ECO:0007669"/>
    <property type="project" value="InterPro"/>
</dbReference>
<dbReference type="PANTHER" id="PTHR43298">
    <property type="entry name" value="MULTIDRUG RESISTANCE PROTEIN NORM-RELATED"/>
    <property type="match status" value="1"/>
</dbReference>
<sequence length="441" mass="47344">MFSNKDLQKLIAPLIVEQILLMLVGIADTVMISYAGEAGISGVALVDMVNYLIITVLSAVATGGAVVVSQYLGSEERENANRTASQLFSIAFLISVGITALCLLFCREILGALFGGVEAEVMRAAQDYLLITSCSFPFLGIYNSSSALFRSMNRTKIIMYVSFLMNVINVAGNAVGIFIFHAGVAGVAVPTLLSRVVAAIIMLILSMQSKYEICITWKNLVSWNQGIAVRVLKIAVPNGVENGLFALGRVLVTSIVALFGTTQIAANGVAGSIDQIASIATNAMNLAIIPVVGQCIGAGEYDQATYYTKKFMKITYVLIGGMGGIVIVILPFILGFYELSEETCRISVLLITLHNVLAFLLHPTSFVLANSLRAAGDVKITMYIGIGSMVVFRLGTAVLFGIIFRMGVAGVWAAMGMDWFARTIAFSIRYKSGKWRCVKVI</sequence>
<feature type="transmembrane region" description="Helical" evidence="13">
    <location>
        <begin position="90"/>
        <end position="116"/>
    </location>
</feature>
<keyword evidence="8 13" id="KW-0812">Transmembrane</keyword>
<dbReference type="NCBIfam" id="TIGR00797">
    <property type="entry name" value="matE"/>
    <property type="match status" value="1"/>
</dbReference>
<feature type="transmembrane region" description="Helical" evidence="13">
    <location>
        <begin position="409"/>
        <end position="428"/>
    </location>
</feature>
<dbReference type="InterPro" id="IPR002528">
    <property type="entry name" value="MATE_fam"/>
</dbReference>
<dbReference type="GO" id="GO:0015297">
    <property type="term" value="F:antiporter activity"/>
    <property type="evidence" value="ECO:0007669"/>
    <property type="project" value="UniProtKB-KW"/>
</dbReference>
<feature type="transmembrane region" description="Helical" evidence="13">
    <location>
        <begin position="346"/>
        <end position="368"/>
    </location>
</feature>
<evidence type="ECO:0000313" key="15">
    <source>
        <dbReference type="Proteomes" id="UP000005396"/>
    </source>
</evidence>
<evidence type="ECO:0000256" key="3">
    <source>
        <dbReference type="ARBA" id="ARBA00010199"/>
    </source>
</evidence>
<keyword evidence="9 13" id="KW-1133">Transmembrane helix</keyword>
<keyword evidence="10" id="KW-0406">Ion transport</keyword>
<evidence type="ECO:0000256" key="13">
    <source>
        <dbReference type="SAM" id="Phobius"/>
    </source>
</evidence>
<evidence type="ECO:0000256" key="11">
    <source>
        <dbReference type="ARBA" id="ARBA00023136"/>
    </source>
</evidence>
<evidence type="ECO:0000256" key="6">
    <source>
        <dbReference type="ARBA" id="ARBA00022449"/>
    </source>
</evidence>
<name>A8S5P9_ENTBW</name>
<dbReference type="PaxDb" id="411902-CLOBOL_07277"/>
<dbReference type="HOGENOM" id="CLU_012893_5_3_9"/>
<dbReference type="EMBL" id="ABCC02000076">
    <property type="protein sequence ID" value="EDP12523.1"/>
    <property type="molecule type" value="Genomic_DNA"/>
</dbReference>
<reference evidence="14 15" key="2">
    <citation type="submission" date="2007-09" db="EMBL/GenBank/DDBJ databases">
        <title>Draft genome sequence of Clostridium bolteae (ATCC BAA-613).</title>
        <authorList>
            <person name="Sudarsanam P."/>
            <person name="Ley R."/>
            <person name="Guruge J."/>
            <person name="Turnbaugh P.J."/>
            <person name="Mahowald M."/>
            <person name="Liep D."/>
            <person name="Gordon J."/>
        </authorList>
    </citation>
    <scope>NUCLEOTIDE SEQUENCE [LARGE SCALE GENOMIC DNA]</scope>
    <source>
        <strain evidence="15">ATCC BAA-613 / DSM 15670 / CCUG 46953 / JCM 12243 / WAL 16351</strain>
    </source>
</reference>
<feature type="transmembrane region" description="Helical" evidence="13">
    <location>
        <begin position="128"/>
        <end position="145"/>
    </location>
</feature>
<keyword evidence="5" id="KW-0813">Transport</keyword>
<feature type="transmembrane region" description="Helical" evidence="13">
    <location>
        <begin position="12"/>
        <end position="36"/>
    </location>
</feature>
<accession>A8S5P9</accession>
<evidence type="ECO:0000256" key="10">
    <source>
        <dbReference type="ARBA" id="ARBA00023065"/>
    </source>
</evidence>
<dbReference type="GO" id="GO:0006811">
    <property type="term" value="P:monoatomic ion transport"/>
    <property type="evidence" value="ECO:0007669"/>
    <property type="project" value="UniProtKB-KW"/>
</dbReference>
<feature type="transmembrane region" description="Helical" evidence="13">
    <location>
        <begin position="187"/>
        <end position="205"/>
    </location>
</feature>
<dbReference type="Proteomes" id="UP000005396">
    <property type="component" value="Unassembled WGS sequence"/>
</dbReference>
<protein>
    <recommendedName>
        <fullName evidence="4">Probable multidrug resistance protein NorM</fullName>
    </recommendedName>
    <alternativeName>
        <fullName evidence="12">Multidrug-efflux transporter</fullName>
    </alternativeName>
</protein>
<dbReference type="RefSeq" id="WP_002568795.1">
    <property type="nucleotide sequence ID" value="NZ_DS480725.1"/>
</dbReference>
<dbReference type="Pfam" id="PF01554">
    <property type="entry name" value="MatE"/>
    <property type="match status" value="2"/>
</dbReference>
<evidence type="ECO:0000256" key="2">
    <source>
        <dbReference type="ARBA" id="ARBA00004651"/>
    </source>
</evidence>
<dbReference type="InterPro" id="IPR048279">
    <property type="entry name" value="MdtK-like"/>
</dbReference>
<feature type="transmembrane region" description="Helical" evidence="13">
    <location>
        <begin position="48"/>
        <end position="69"/>
    </location>
</feature>
<evidence type="ECO:0000256" key="9">
    <source>
        <dbReference type="ARBA" id="ARBA00022989"/>
    </source>
</evidence>
<comment type="caution">
    <text evidence="14">The sequence shown here is derived from an EMBL/GenBank/DDBJ whole genome shotgun (WGS) entry which is preliminary data.</text>
</comment>
<evidence type="ECO:0000256" key="4">
    <source>
        <dbReference type="ARBA" id="ARBA00020268"/>
    </source>
</evidence>
<dbReference type="AlphaFoldDB" id="A8S5P9"/>
<dbReference type="GO" id="GO:0005886">
    <property type="term" value="C:plasma membrane"/>
    <property type="evidence" value="ECO:0007669"/>
    <property type="project" value="UniProtKB-SubCell"/>
</dbReference>
<comment type="similarity">
    <text evidence="3">Belongs to the multi antimicrobial extrusion (MATE) (TC 2.A.66.1) family.</text>
</comment>
<evidence type="ECO:0000256" key="8">
    <source>
        <dbReference type="ARBA" id="ARBA00022692"/>
    </source>
</evidence>
<proteinExistence type="inferred from homology"/>
<keyword evidence="11 13" id="KW-0472">Membrane</keyword>
<dbReference type="PIRSF" id="PIRSF006603">
    <property type="entry name" value="DinF"/>
    <property type="match status" value="1"/>
</dbReference>
<dbReference type="CDD" id="cd13137">
    <property type="entry name" value="MATE_NorM_like"/>
    <property type="match status" value="1"/>
</dbReference>
<gene>
    <name evidence="14" type="ORF">CLOBOL_07277</name>
</gene>
<evidence type="ECO:0000256" key="5">
    <source>
        <dbReference type="ARBA" id="ARBA00022448"/>
    </source>
</evidence>
<keyword evidence="7" id="KW-1003">Cell membrane</keyword>
<keyword evidence="6" id="KW-0050">Antiport</keyword>
<dbReference type="InterPro" id="IPR050222">
    <property type="entry name" value="MATE_MdtK"/>
</dbReference>
<feature type="transmembrane region" description="Helical" evidence="13">
    <location>
        <begin position="314"/>
        <end position="334"/>
    </location>
</feature>
<dbReference type="eggNOG" id="COG0534">
    <property type="taxonomic scope" value="Bacteria"/>
</dbReference>
<organism evidence="14 15">
    <name type="scientific">Enterocloster bolteae (strain ATCC BAA-613 / DSM 15670 / CCUG 46953 / JCM 12243 / WAL 16351)</name>
    <name type="common">Clostridium bolteae</name>
    <dbReference type="NCBI Taxonomy" id="411902"/>
    <lineage>
        <taxon>Bacteria</taxon>
        <taxon>Bacillati</taxon>
        <taxon>Bacillota</taxon>
        <taxon>Clostridia</taxon>
        <taxon>Lachnospirales</taxon>
        <taxon>Lachnospiraceae</taxon>
        <taxon>Enterocloster</taxon>
    </lineage>
</organism>
<comment type="function">
    <text evidence="1">Multidrug efflux pump.</text>
</comment>
<evidence type="ECO:0000256" key="1">
    <source>
        <dbReference type="ARBA" id="ARBA00003408"/>
    </source>
</evidence>
<dbReference type="PANTHER" id="PTHR43298:SF2">
    <property type="entry name" value="FMN_FAD EXPORTER YEEO-RELATED"/>
    <property type="match status" value="1"/>
</dbReference>
<evidence type="ECO:0000313" key="14">
    <source>
        <dbReference type="EMBL" id="EDP12523.1"/>
    </source>
</evidence>
<comment type="subcellular location">
    <subcellularLocation>
        <location evidence="2">Cell membrane</location>
        <topology evidence="2">Multi-pass membrane protein</topology>
    </subcellularLocation>
</comment>
<reference evidence="14 15" key="1">
    <citation type="submission" date="2007-08" db="EMBL/GenBank/DDBJ databases">
        <authorList>
            <person name="Fulton L."/>
            <person name="Clifton S."/>
            <person name="Fulton B."/>
            <person name="Xu J."/>
            <person name="Minx P."/>
            <person name="Pepin K.H."/>
            <person name="Johnson M."/>
            <person name="Thiruvilangam P."/>
            <person name="Bhonagiri V."/>
            <person name="Nash W.E."/>
            <person name="Mardis E.R."/>
            <person name="Wilson R.K."/>
        </authorList>
    </citation>
    <scope>NUCLEOTIDE SEQUENCE [LARGE SCALE GENOMIC DNA]</scope>
    <source>
        <strain evidence="15">ATCC BAA-613 / DSM 15670 / CCUG 46953 / JCM 12243 / WAL 16351</strain>
    </source>
</reference>